<evidence type="ECO:0000259" key="1">
    <source>
        <dbReference type="Pfam" id="PF07687"/>
    </source>
</evidence>
<dbReference type="CDD" id="cd03890">
    <property type="entry name" value="M20_pepD"/>
    <property type="match status" value="1"/>
</dbReference>
<gene>
    <name evidence="2" type="ORF">QBE51_00780</name>
</gene>
<proteinExistence type="predicted"/>
<name>A0ABZ2Y408_9FIRM</name>
<dbReference type="Pfam" id="PF07687">
    <property type="entry name" value="M20_dimer"/>
    <property type="match status" value="1"/>
</dbReference>
<dbReference type="InterPro" id="IPR001160">
    <property type="entry name" value="Peptidase_M20C"/>
</dbReference>
<dbReference type="Gene3D" id="3.40.630.10">
    <property type="entry name" value="Zn peptidases"/>
    <property type="match status" value="2"/>
</dbReference>
<sequence length="485" mass="54010">MNMILEGLEPKSVWQYFEEISQIPRGSGNEKQISDYLVDFAKKHHLDVIQDNALNVIIKKPGTSGYENAPAVILQGHMDMVCEKNKDTKHDFLKDPIHLKVNGDFVEAEGTTLGADNGIAIAYCLALLSSEDIPHPPLEVVITTNEETGMEGAAELDASKLAGKILINMDSEEEGEFLVSCAGGARAHLILKPEWVSGKKEGAVYSIQIRNLKGGHSGQEIDKGRGNANKMMGRILFDLQEKISFNLISVNGGLKDNAIPREMDAVVQVNDNDVSKLTEIIDEWNEIFKNEYSTSDGDVTVKLELVRESTDEILSEETKKKVIDVLTLIPNGIQSMSMDMQGLVESSTNLGVVITDKDKIQFISAVRSSVKTRKYAIINQIKRLADVVGAEFFTRGEYPAWQYTTHSKIRNLFEKVYEEMYGKKSRINAIHAGVECGFFAEKIEGIDMISFGPDMYDVHTPDERLSISSAKRTWEFLLAVLKEIK</sequence>
<dbReference type="PRINTS" id="PR00934">
    <property type="entry name" value="XHISDIPTASE"/>
</dbReference>
<dbReference type="InterPro" id="IPR011650">
    <property type="entry name" value="Peptidase_M20_dimer"/>
</dbReference>
<dbReference type="Proteomes" id="UP001486565">
    <property type="component" value="Chromosome"/>
</dbReference>
<organism evidence="2 3">
    <name type="scientific">Defluviitalea saccharophila</name>
    <dbReference type="NCBI Taxonomy" id="879970"/>
    <lineage>
        <taxon>Bacteria</taxon>
        <taxon>Bacillati</taxon>
        <taxon>Bacillota</taxon>
        <taxon>Clostridia</taxon>
        <taxon>Lachnospirales</taxon>
        <taxon>Defluviitaleaceae</taxon>
        <taxon>Defluviitalea</taxon>
    </lineage>
</organism>
<keyword evidence="3" id="KW-1185">Reference proteome</keyword>
<dbReference type="RefSeq" id="WP_341877057.1">
    <property type="nucleotide sequence ID" value="NZ_CP121687.1"/>
</dbReference>
<protein>
    <submittedName>
        <fullName evidence="2">Aminoacyl-histidine dipeptidase</fullName>
    </submittedName>
</protein>
<evidence type="ECO:0000313" key="2">
    <source>
        <dbReference type="EMBL" id="WZL70093.1"/>
    </source>
</evidence>
<dbReference type="SUPFAM" id="SSF53187">
    <property type="entry name" value="Zn-dependent exopeptidases"/>
    <property type="match status" value="1"/>
</dbReference>
<feature type="domain" description="Peptidase M20 dimerisation" evidence="1">
    <location>
        <begin position="209"/>
        <end position="293"/>
    </location>
</feature>
<dbReference type="NCBIfam" id="TIGR01893">
    <property type="entry name" value="aa-his-dipept"/>
    <property type="match status" value="1"/>
</dbReference>
<dbReference type="InterPro" id="IPR002933">
    <property type="entry name" value="Peptidase_M20"/>
</dbReference>
<evidence type="ECO:0000313" key="3">
    <source>
        <dbReference type="Proteomes" id="UP001486565"/>
    </source>
</evidence>
<dbReference type="PANTHER" id="PTHR43501:SF1">
    <property type="entry name" value="CYTOSOL NON-SPECIFIC DIPEPTIDASE"/>
    <property type="match status" value="1"/>
</dbReference>
<accession>A0ABZ2Y408</accession>
<dbReference type="EMBL" id="CP121687">
    <property type="protein sequence ID" value="WZL70093.1"/>
    <property type="molecule type" value="Genomic_DNA"/>
</dbReference>
<dbReference type="PANTHER" id="PTHR43501">
    <property type="entry name" value="CYTOSOL NON-SPECIFIC DIPEPTIDASE"/>
    <property type="match status" value="1"/>
</dbReference>
<dbReference type="PIRSF" id="PIRSF016599">
    <property type="entry name" value="Xaa-His_dipept"/>
    <property type="match status" value="1"/>
</dbReference>
<dbReference type="Pfam" id="PF01546">
    <property type="entry name" value="Peptidase_M20"/>
    <property type="match status" value="1"/>
</dbReference>
<reference evidence="2 3" key="1">
    <citation type="submission" date="2023-03" db="EMBL/GenBank/DDBJ databases">
        <title>Novel Species.</title>
        <authorList>
            <person name="Ma S."/>
        </authorList>
    </citation>
    <scope>NUCLEOTIDE SEQUENCE [LARGE SCALE GENOMIC DNA]</scope>
    <source>
        <strain evidence="2 3">LIND6LT2</strain>
    </source>
</reference>